<feature type="compositionally biased region" description="Basic and acidic residues" evidence="1">
    <location>
        <begin position="480"/>
        <end position="489"/>
    </location>
</feature>
<dbReference type="EMBL" id="JABCIY010000150">
    <property type="protein sequence ID" value="KAF7192160.1"/>
    <property type="molecule type" value="Genomic_DNA"/>
</dbReference>
<feature type="region of interest" description="Disordered" evidence="1">
    <location>
        <begin position="24"/>
        <end position="47"/>
    </location>
</feature>
<dbReference type="OrthoDB" id="3919272at2759"/>
<feature type="compositionally biased region" description="Basic and acidic residues" evidence="1">
    <location>
        <begin position="535"/>
        <end position="553"/>
    </location>
</feature>
<evidence type="ECO:0000313" key="4">
    <source>
        <dbReference type="Proteomes" id="UP000660729"/>
    </source>
</evidence>
<feature type="compositionally biased region" description="Polar residues" evidence="1">
    <location>
        <begin position="333"/>
        <end position="342"/>
    </location>
</feature>
<evidence type="ECO:0000313" key="3">
    <source>
        <dbReference type="EMBL" id="KAF7192160.1"/>
    </source>
</evidence>
<evidence type="ECO:0000259" key="2">
    <source>
        <dbReference type="Pfam" id="PF25534"/>
    </source>
</evidence>
<sequence>MAATSIKDITTGVEASVVAVANGKPGKPYPVHSSKPSQGGQKPDKDTGYLEVEAGQNFGIKVVFHRTFAFMRQKGIRITYDIDGDENHICHCMLEKDKKKRDGTREDQLLGFRDNVHGEWKSFGLAFAKSEIVEDATEIPEEKEALDARGRGKIVITIRRGTFVNRTTDEAGTRGGRFLPSTPTTTAKTTKKIATDNGKGFFTECVELGDAPGDAEWIDFQPPPGLKKGARPKKGSVHEEIKFTFFYLSREYLEQKEILPFIPEPVAREDAIVISDDDGDDQLDTGFARSSRNSSVATQPVSRNQNSGESRHYFPGKAPAFSTRSNRKREEMSSTNAHSPRLSQVEQSYQGGQQSGPSRSRSRLQEGQLNIPTASGSDVSHVNGGGRIERRGTIQDPAPSQDDEEFVEDGPEHQIKLEPTGENDAGLQMDYTANGTPQYSQRFSADPPEEPMPPEYEDERNSMYDVTPGYEHGTAFMPPAHDDSGEHYQAEVQESAPPSSNMQGDEQGRRSATRSIKRAASQETERPRGSYSSIDTDRARKEAKLERRILRQEQKVAELQLKELRMRRDQGMFSSDEE</sequence>
<proteinExistence type="predicted"/>
<keyword evidence="4" id="KW-1185">Reference proteome</keyword>
<protein>
    <recommendedName>
        <fullName evidence="2">DUF7918 domain-containing protein</fullName>
    </recommendedName>
</protein>
<dbReference type="Proteomes" id="UP000660729">
    <property type="component" value="Unassembled WGS sequence"/>
</dbReference>
<feature type="compositionally biased region" description="Low complexity" evidence="1">
    <location>
        <begin position="343"/>
        <end position="359"/>
    </location>
</feature>
<reference evidence="3" key="1">
    <citation type="submission" date="2020-04" db="EMBL/GenBank/DDBJ databases">
        <title>Draft genome resource of the tomato pathogen Pseudocercospora fuligena.</title>
        <authorList>
            <person name="Zaccaron A."/>
        </authorList>
    </citation>
    <scope>NUCLEOTIDE SEQUENCE</scope>
    <source>
        <strain evidence="3">PF001</strain>
    </source>
</reference>
<dbReference type="Pfam" id="PF25534">
    <property type="entry name" value="DUF7918"/>
    <property type="match status" value="1"/>
</dbReference>
<feature type="compositionally biased region" description="Polar residues" evidence="1">
    <location>
        <begin position="367"/>
        <end position="380"/>
    </location>
</feature>
<feature type="compositionally biased region" description="Polar residues" evidence="1">
    <location>
        <begin position="431"/>
        <end position="443"/>
    </location>
</feature>
<feature type="region of interest" description="Disordered" evidence="1">
    <location>
        <begin position="276"/>
        <end position="553"/>
    </location>
</feature>
<feature type="compositionally biased region" description="Polar residues" evidence="1">
    <location>
        <begin position="288"/>
        <end position="308"/>
    </location>
</feature>
<dbReference type="InterPro" id="IPR057678">
    <property type="entry name" value="DUF7918"/>
</dbReference>
<comment type="caution">
    <text evidence="3">The sequence shown here is derived from an EMBL/GenBank/DDBJ whole genome shotgun (WGS) entry which is preliminary data.</text>
</comment>
<evidence type="ECO:0000256" key="1">
    <source>
        <dbReference type="SAM" id="MobiDB-lite"/>
    </source>
</evidence>
<accession>A0A8H6VHW5</accession>
<feature type="domain" description="DUF7918" evidence="2">
    <location>
        <begin position="17"/>
        <end position="260"/>
    </location>
</feature>
<gene>
    <name evidence="3" type="ORF">HII31_06546</name>
</gene>
<dbReference type="AlphaFoldDB" id="A0A8H6VHW5"/>
<name>A0A8H6VHW5_9PEZI</name>
<organism evidence="3 4">
    <name type="scientific">Pseudocercospora fuligena</name>
    <dbReference type="NCBI Taxonomy" id="685502"/>
    <lineage>
        <taxon>Eukaryota</taxon>
        <taxon>Fungi</taxon>
        <taxon>Dikarya</taxon>
        <taxon>Ascomycota</taxon>
        <taxon>Pezizomycotina</taxon>
        <taxon>Dothideomycetes</taxon>
        <taxon>Dothideomycetidae</taxon>
        <taxon>Mycosphaerellales</taxon>
        <taxon>Mycosphaerellaceae</taxon>
        <taxon>Pseudocercospora</taxon>
    </lineage>
</organism>